<evidence type="ECO:0008006" key="4">
    <source>
        <dbReference type="Google" id="ProtNLM"/>
    </source>
</evidence>
<feature type="transmembrane region" description="Helical" evidence="1">
    <location>
        <begin position="18"/>
        <end position="40"/>
    </location>
</feature>
<dbReference type="Proteomes" id="UP000331127">
    <property type="component" value="Unassembled WGS sequence"/>
</dbReference>
<keyword evidence="3" id="KW-1185">Reference proteome</keyword>
<comment type="caution">
    <text evidence="2">The sequence shown here is derived from an EMBL/GenBank/DDBJ whole genome shotgun (WGS) entry which is preliminary data.</text>
</comment>
<dbReference type="RefSeq" id="WP_155356089.1">
    <property type="nucleotide sequence ID" value="NZ_BAAAHL010000037.1"/>
</dbReference>
<protein>
    <recommendedName>
        <fullName evidence="4">DUF4386 family protein</fullName>
    </recommendedName>
</protein>
<gene>
    <name evidence="2" type="ORF">Amac_042640</name>
</gene>
<keyword evidence="1" id="KW-0812">Transmembrane</keyword>
<proteinExistence type="predicted"/>
<feature type="transmembrane region" description="Helical" evidence="1">
    <location>
        <begin position="60"/>
        <end position="79"/>
    </location>
</feature>
<feature type="transmembrane region" description="Helical" evidence="1">
    <location>
        <begin position="91"/>
        <end position="109"/>
    </location>
</feature>
<sequence length="220" mass="22238">MTSLDTTSRSGTDTFARYAMVAGAFLAPLLLAISLLLSPIAPGVEGDAYVREFGANIDSYPTAVWLGALSSILLIPGMFGAAKVVRAGKPALGLIGLILAFVLALPVGGNTDDVIYAALKSGIDPASTVKLVDTYENGLPSSALGFSFFLGLLGLVLLGVAALTGRTAPVWAGVALIVAPILIPVAWFAALPTIAAAVPWALLAVGLGGVALPLAGADRR</sequence>
<dbReference type="OrthoDB" id="3529418at2"/>
<accession>A0A5M3WN09</accession>
<feature type="transmembrane region" description="Helical" evidence="1">
    <location>
        <begin position="170"/>
        <end position="191"/>
    </location>
</feature>
<keyword evidence="1" id="KW-1133">Transmembrane helix</keyword>
<feature type="transmembrane region" description="Helical" evidence="1">
    <location>
        <begin position="197"/>
        <end position="217"/>
    </location>
</feature>
<feature type="transmembrane region" description="Helical" evidence="1">
    <location>
        <begin position="143"/>
        <end position="163"/>
    </location>
</feature>
<name>A0A5M3WN09_9ACTN</name>
<organism evidence="2 3">
    <name type="scientific">Acrocarpospora macrocephala</name>
    <dbReference type="NCBI Taxonomy" id="150177"/>
    <lineage>
        <taxon>Bacteria</taxon>
        <taxon>Bacillati</taxon>
        <taxon>Actinomycetota</taxon>
        <taxon>Actinomycetes</taxon>
        <taxon>Streptosporangiales</taxon>
        <taxon>Streptosporangiaceae</taxon>
        <taxon>Acrocarpospora</taxon>
    </lineage>
</organism>
<dbReference type="AlphaFoldDB" id="A0A5M3WN09"/>
<keyword evidence="1" id="KW-0472">Membrane</keyword>
<evidence type="ECO:0000313" key="2">
    <source>
        <dbReference type="EMBL" id="GES10667.1"/>
    </source>
</evidence>
<dbReference type="EMBL" id="BLAE01000023">
    <property type="protein sequence ID" value="GES10667.1"/>
    <property type="molecule type" value="Genomic_DNA"/>
</dbReference>
<evidence type="ECO:0000313" key="3">
    <source>
        <dbReference type="Proteomes" id="UP000331127"/>
    </source>
</evidence>
<reference evidence="2 3" key="1">
    <citation type="submission" date="2019-10" db="EMBL/GenBank/DDBJ databases">
        <title>Whole genome shotgun sequence of Acrocarpospora macrocephala NBRC 16266.</title>
        <authorList>
            <person name="Ichikawa N."/>
            <person name="Kimura A."/>
            <person name="Kitahashi Y."/>
            <person name="Komaki H."/>
            <person name="Oguchi A."/>
        </authorList>
    </citation>
    <scope>NUCLEOTIDE SEQUENCE [LARGE SCALE GENOMIC DNA]</scope>
    <source>
        <strain evidence="2 3">NBRC 16266</strain>
    </source>
</reference>
<evidence type="ECO:0000256" key="1">
    <source>
        <dbReference type="SAM" id="Phobius"/>
    </source>
</evidence>